<keyword evidence="2" id="KW-0472">Membrane</keyword>
<dbReference type="AlphaFoldDB" id="A0A934N3V7"/>
<feature type="transmembrane region" description="Helical" evidence="2">
    <location>
        <begin position="39"/>
        <end position="60"/>
    </location>
</feature>
<accession>A0A934N3V7</accession>
<organism evidence="4 5">
    <name type="scientific">Candidatus Nephthysia bennettiae</name>
    <dbReference type="NCBI Taxonomy" id="3127016"/>
    <lineage>
        <taxon>Bacteria</taxon>
        <taxon>Bacillati</taxon>
        <taxon>Candidatus Dormiibacterota</taxon>
        <taxon>Candidatus Dormibacteria</taxon>
        <taxon>Candidatus Dormibacterales</taxon>
        <taxon>Candidatus Dormibacteraceae</taxon>
        <taxon>Candidatus Nephthysia</taxon>
    </lineage>
</organism>
<evidence type="ECO:0000313" key="5">
    <source>
        <dbReference type="Proteomes" id="UP000612893"/>
    </source>
</evidence>
<keyword evidence="2" id="KW-1133">Transmembrane helix</keyword>
<dbReference type="RefSeq" id="WP_338203142.1">
    <property type="nucleotide sequence ID" value="NZ_JAEKNR010000161.1"/>
</dbReference>
<keyword evidence="5" id="KW-1185">Reference proteome</keyword>
<feature type="domain" description="Bacterial sugar transferase" evidence="3">
    <location>
        <begin position="34"/>
        <end position="221"/>
    </location>
</feature>
<dbReference type="Pfam" id="PF02397">
    <property type="entry name" value="Bac_transf"/>
    <property type="match status" value="1"/>
</dbReference>
<protein>
    <submittedName>
        <fullName evidence="4">Sugar transferase</fullName>
    </submittedName>
</protein>
<evidence type="ECO:0000256" key="2">
    <source>
        <dbReference type="SAM" id="Phobius"/>
    </source>
</evidence>
<proteinExistence type="inferred from homology"/>
<dbReference type="GO" id="GO:0016740">
    <property type="term" value="F:transferase activity"/>
    <property type="evidence" value="ECO:0007669"/>
    <property type="project" value="UniProtKB-KW"/>
</dbReference>
<name>A0A934N3V7_9BACT</name>
<dbReference type="PANTHER" id="PTHR30576:SF10">
    <property type="entry name" value="SLL5057 PROTEIN"/>
    <property type="match status" value="1"/>
</dbReference>
<keyword evidence="2" id="KW-0812">Transmembrane</keyword>
<reference evidence="4" key="1">
    <citation type="submission" date="2020-10" db="EMBL/GenBank/DDBJ databases">
        <title>Ca. Dormibacterota MAGs.</title>
        <authorList>
            <person name="Montgomery K."/>
        </authorList>
    </citation>
    <scope>NUCLEOTIDE SEQUENCE [LARGE SCALE GENOMIC DNA]</scope>
    <source>
        <strain evidence="4">SC8812_S17_10</strain>
    </source>
</reference>
<comment type="similarity">
    <text evidence="1">Belongs to the bacterial sugar transferase family.</text>
</comment>
<evidence type="ECO:0000256" key="1">
    <source>
        <dbReference type="ARBA" id="ARBA00006464"/>
    </source>
</evidence>
<dbReference type="PANTHER" id="PTHR30576">
    <property type="entry name" value="COLANIC BIOSYNTHESIS UDP-GLUCOSE LIPID CARRIER TRANSFERASE"/>
    <property type="match status" value="1"/>
</dbReference>
<comment type="caution">
    <text evidence="4">The sequence shown here is derived from an EMBL/GenBank/DDBJ whole genome shotgun (WGS) entry which is preliminary data.</text>
</comment>
<dbReference type="InterPro" id="IPR003362">
    <property type="entry name" value="Bact_transf"/>
</dbReference>
<evidence type="ECO:0000313" key="4">
    <source>
        <dbReference type="EMBL" id="MBJ7599600.1"/>
    </source>
</evidence>
<dbReference type="Proteomes" id="UP000612893">
    <property type="component" value="Unassembled WGS sequence"/>
</dbReference>
<sequence>MQIAVEQSTEITGAGEDHLGFPVHPWWSYPAALKRALDLSAAVVFLLCSLPVWLLVAVAIKVDSPGPVFFVQERVGLRGRRFRFYKFRSMRVGADRARAEVQHLNEVSGPVFKVRRDPRITRVGRLLRRTSLDELPQLANVIRGEMSIVGPRPPLPEEVAQYRSSDMVRLGVKPGLTCWWQVRGRSNCDFDTWMAYDREYVYGLSLWVDLIILVRTTWAVLSCRGAY</sequence>
<keyword evidence="4" id="KW-0808">Transferase</keyword>
<gene>
    <name evidence="4" type="ORF">JF922_16170</name>
</gene>
<dbReference type="EMBL" id="JAEKNR010000161">
    <property type="protein sequence ID" value="MBJ7599600.1"/>
    <property type="molecule type" value="Genomic_DNA"/>
</dbReference>
<evidence type="ECO:0000259" key="3">
    <source>
        <dbReference type="Pfam" id="PF02397"/>
    </source>
</evidence>